<dbReference type="HOGENOM" id="CLU_1136266_0_0_9"/>
<accession>A7GQ40</accession>
<organism evidence="2 3">
    <name type="scientific">Bacillus cytotoxicus (strain DSM 22905 / CIP 110041 / 391-98 / NVH 391-98)</name>
    <dbReference type="NCBI Taxonomy" id="315749"/>
    <lineage>
        <taxon>Bacteria</taxon>
        <taxon>Bacillati</taxon>
        <taxon>Bacillota</taxon>
        <taxon>Bacilli</taxon>
        <taxon>Bacillales</taxon>
        <taxon>Bacillaceae</taxon>
        <taxon>Bacillus</taxon>
        <taxon>Bacillus cereus group</taxon>
    </lineage>
</organism>
<reference evidence="2 3" key="1">
    <citation type="journal article" date="2008" name="Chem. Biol. Interact.">
        <title>Extending the Bacillus cereus group genomics to putative food-borne pathogens of different toxicity.</title>
        <authorList>
            <person name="Lapidus A."/>
            <person name="Goltsman E."/>
            <person name="Auger S."/>
            <person name="Galleron N."/>
            <person name="Segurens B."/>
            <person name="Dossat C."/>
            <person name="Land M.L."/>
            <person name="Broussolle V."/>
            <person name="Brillard J."/>
            <person name="Guinebretiere M.H."/>
            <person name="Sanchis V."/>
            <person name="Nguen-The C."/>
            <person name="Lereclus D."/>
            <person name="Richardson P."/>
            <person name="Wincker P."/>
            <person name="Weissenbach J."/>
            <person name="Ehrlich S.D."/>
            <person name="Sorokin A."/>
        </authorList>
    </citation>
    <scope>NUCLEOTIDE SEQUENCE [LARGE SCALE GENOMIC DNA]</scope>
    <source>
        <strain evidence="3">DSM 22905 / CIP 110041 / 391-98 / NVH 391-98</strain>
    </source>
</reference>
<dbReference type="InterPro" id="IPR028916">
    <property type="entry name" value="Tox-GHH_dom"/>
</dbReference>
<dbReference type="eggNOG" id="ENOG5032ITA">
    <property type="taxonomic scope" value="Bacteria"/>
</dbReference>
<name>A7GQ40_BACCN</name>
<evidence type="ECO:0000313" key="2">
    <source>
        <dbReference type="EMBL" id="ABS22248.1"/>
    </source>
</evidence>
<dbReference type="Pfam" id="PF15636">
    <property type="entry name" value="Tox-GHH"/>
    <property type="match status" value="1"/>
</dbReference>
<gene>
    <name evidence="2" type="ordered locus">Bcer98_1968</name>
</gene>
<dbReference type="Proteomes" id="UP000002300">
    <property type="component" value="Chromosome"/>
</dbReference>
<feature type="domain" description="Tox-GHH" evidence="1">
    <location>
        <begin position="143"/>
        <end position="215"/>
    </location>
</feature>
<dbReference type="STRING" id="315749.Bcer98_1968"/>
<dbReference type="AlphaFoldDB" id="A7GQ40"/>
<evidence type="ECO:0000313" key="3">
    <source>
        <dbReference type="Proteomes" id="UP000002300"/>
    </source>
</evidence>
<dbReference type="EMBL" id="CP000764">
    <property type="protein sequence ID" value="ABS22248.1"/>
    <property type="molecule type" value="Genomic_DNA"/>
</dbReference>
<sequence>MVQSLKENKTLKNALDAMKNTPIPVAVRMVDTGIGVKLPYIESSTVGEVARKFSKASTIAKDDAYQLAKGMSEGSKKIFDVPHVKEARDIIAERTKGLDLNQHPTTTKQMSSKKMKALRNKIDNRTITKQEYADYIWNKKFAKRWDKGVKEFWYQEQQRILNNEPLTREWSQEQLKDILAGKTPKFDGKPIAGHHSYSAAKYPHLADKGEIIYPVTFREHFYGWHGRNWRNSIPGEPIIPIKDF</sequence>
<evidence type="ECO:0000259" key="1">
    <source>
        <dbReference type="Pfam" id="PF15636"/>
    </source>
</evidence>
<protein>
    <recommendedName>
        <fullName evidence="1">Tox-GHH domain-containing protein</fullName>
    </recommendedName>
</protein>
<keyword evidence="3" id="KW-1185">Reference proteome</keyword>
<proteinExistence type="predicted"/>
<dbReference type="KEGG" id="bcy:Bcer98_1968"/>